<proteinExistence type="predicted"/>
<dbReference type="EMBL" id="CM044705">
    <property type="protein sequence ID" value="KAI5662446.1"/>
    <property type="molecule type" value="Genomic_DNA"/>
</dbReference>
<evidence type="ECO:0000313" key="1">
    <source>
        <dbReference type="EMBL" id="KAI5662446.1"/>
    </source>
</evidence>
<name>A0ACC0ASK3_CATRO</name>
<organism evidence="1 2">
    <name type="scientific">Catharanthus roseus</name>
    <name type="common">Madagascar periwinkle</name>
    <name type="synonym">Vinca rosea</name>
    <dbReference type="NCBI Taxonomy" id="4058"/>
    <lineage>
        <taxon>Eukaryota</taxon>
        <taxon>Viridiplantae</taxon>
        <taxon>Streptophyta</taxon>
        <taxon>Embryophyta</taxon>
        <taxon>Tracheophyta</taxon>
        <taxon>Spermatophyta</taxon>
        <taxon>Magnoliopsida</taxon>
        <taxon>eudicotyledons</taxon>
        <taxon>Gunneridae</taxon>
        <taxon>Pentapetalae</taxon>
        <taxon>asterids</taxon>
        <taxon>lamiids</taxon>
        <taxon>Gentianales</taxon>
        <taxon>Apocynaceae</taxon>
        <taxon>Rauvolfioideae</taxon>
        <taxon>Vinceae</taxon>
        <taxon>Catharanthinae</taxon>
        <taxon>Catharanthus</taxon>
    </lineage>
</organism>
<comment type="caution">
    <text evidence="1">The sequence shown here is derived from an EMBL/GenBank/DDBJ whole genome shotgun (WGS) entry which is preliminary data.</text>
</comment>
<reference evidence="2" key="1">
    <citation type="journal article" date="2023" name="Nat. Plants">
        <title>Single-cell RNA sequencing provides a high-resolution roadmap for understanding the multicellular compartmentation of specialized metabolism.</title>
        <authorList>
            <person name="Sun S."/>
            <person name="Shen X."/>
            <person name="Li Y."/>
            <person name="Li Y."/>
            <person name="Wang S."/>
            <person name="Li R."/>
            <person name="Zhang H."/>
            <person name="Shen G."/>
            <person name="Guo B."/>
            <person name="Wei J."/>
            <person name="Xu J."/>
            <person name="St-Pierre B."/>
            <person name="Chen S."/>
            <person name="Sun C."/>
        </authorList>
    </citation>
    <scope>NUCLEOTIDE SEQUENCE [LARGE SCALE GENOMIC DNA]</scope>
</reference>
<evidence type="ECO:0000313" key="2">
    <source>
        <dbReference type="Proteomes" id="UP001060085"/>
    </source>
</evidence>
<accession>A0ACC0ASK3</accession>
<dbReference type="Proteomes" id="UP001060085">
    <property type="component" value="Linkage Group LG05"/>
</dbReference>
<keyword evidence="2" id="KW-1185">Reference proteome</keyword>
<sequence length="551" mass="60058">MAEPFGRGKFQSCGRRSTIRKKKKVVVRKQEQVQQQKKKPTKKKKSSSQSKAGRTRKAFIKGSESGSSSSSTSSISKPNPLFKKCRRRTSPGRRRGTRTTNWDFCCCPPSSTSTTTTSVSRIISTTVRQIRNISSRSSRRSRSSAVAAAAAAAQETVCTAKGPRDRRVRLSAHTAIQFYDVQDRLGYDRPSKAVDWLIKKAKAAIDELAELPAWTPTAGTLVNSNFEQEQAQKQDAQNQQNAHQSQQQQQQLNVQHTDLMGSVSAGSSSKRAMTMLRNENEQQSMHHNSGNSSSSFLPPSLDSDSIADTIKSFFPMGASAEASSAMQFQSFPPPDLLSRTSSQNQDLRLSLQSFQDPILLHHHQGQQAQHHTTNNHTEQAQAQVQAHALFAGATQMGFDASSWGEHQQQSAEIGRFQRLASSWHAAGGDGQPSGGAVTGGYLFNSQPAPQPLLQQLFGQNQFFSQRGPLQSSNTPSVRAWMDPSAITIASADHIQNQHHAAVLPIYPSGIGFASGVGGFPGFHVPARIQGEEEEHDGLSDKPSSASSDSRH</sequence>
<protein>
    <submittedName>
        <fullName evidence="1">Uncharacterized protein</fullName>
    </submittedName>
</protein>
<gene>
    <name evidence="1" type="ORF">M9H77_21769</name>
</gene>